<protein>
    <submittedName>
        <fullName evidence="1">5-carboxymethyl-2-hydroxymuconate Delta-isomerase</fullName>
        <ecNumber evidence="1">5.3.3.10</ecNumber>
    </submittedName>
</protein>
<dbReference type="PANTHER" id="PTHR37950:SF1">
    <property type="entry name" value="4-HYDROXYPHENYLACETATE CATABOLISM PROTEIN"/>
    <property type="match status" value="1"/>
</dbReference>
<gene>
    <name evidence="1" type="primary">hpcD</name>
    <name evidence="1" type="ORF">SULPSESMR1_00273</name>
</gene>
<dbReference type="Proteomes" id="UP000199754">
    <property type="component" value="Chromosome"/>
</dbReference>
<evidence type="ECO:0000313" key="2">
    <source>
        <dbReference type="Proteomes" id="UP000199754"/>
    </source>
</evidence>
<dbReference type="AlphaFoldDB" id="A0A221JWK0"/>
<dbReference type="EMBL" id="CP022415">
    <property type="protein sequence ID" value="ASM71109.1"/>
    <property type="molecule type" value="Genomic_DNA"/>
</dbReference>
<dbReference type="GO" id="GO:0008704">
    <property type="term" value="F:5-carboxymethyl-2-hydroxymuconate delta-isomerase activity"/>
    <property type="evidence" value="ECO:0007669"/>
    <property type="project" value="UniProtKB-EC"/>
</dbReference>
<dbReference type="CDD" id="cd00580">
    <property type="entry name" value="CHMI"/>
    <property type="match status" value="1"/>
</dbReference>
<dbReference type="EC" id="5.3.3.10" evidence="1"/>
<dbReference type="Gene3D" id="3.30.429.10">
    <property type="entry name" value="Macrophage Migration Inhibitory Factor"/>
    <property type="match status" value="1"/>
</dbReference>
<proteinExistence type="predicted"/>
<dbReference type="OrthoDB" id="9814215at2"/>
<sequence>MPHLMIDYSPNLEATVDISALCDHIRRAAIETGVFPMAGIRVRAFAASHVSIADGDAKHGYIDISVRLRKGRSTAAKRAATQAIFNAASTFLAPVMAQHSIALSMEMRDIDPILSPKSGTIRDHL</sequence>
<dbReference type="PANTHER" id="PTHR37950">
    <property type="entry name" value="4-HYDROXYPHENYLACETATE CATABOLISM PROTEIN"/>
    <property type="match status" value="1"/>
</dbReference>
<accession>A0A221JWK0</accession>
<name>A0A221JWK0_9RHOB</name>
<evidence type="ECO:0000313" key="1">
    <source>
        <dbReference type="EMBL" id="ASM71109.1"/>
    </source>
</evidence>
<dbReference type="Pfam" id="PF02962">
    <property type="entry name" value="CHMI"/>
    <property type="match status" value="1"/>
</dbReference>
<reference evidence="1 2" key="1">
    <citation type="submission" date="2017-07" db="EMBL/GenBank/DDBJ databases">
        <title>Genome Sequence of Sulfitobacter pseudonitzschiae Strain SMR1 Isolated from a culture of the Diatom Skeletonema marinoi.</title>
        <authorList>
            <person name="Topel M."/>
            <person name="Pinder M.I.M."/>
            <person name="Johansson O.N."/>
            <person name="Kourtchenko O."/>
            <person name="Godhe A."/>
            <person name="Clarke A.K."/>
        </authorList>
    </citation>
    <scope>NUCLEOTIDE SEQUENCE [LARGE SCALE GENOMIC DNA]</scope>
    <source>
        <strain evidence="1 2">SMR1</strain>
    </source>
</reference>
<keyword evidence="1" id="KW-0413">Isomerase</keyword>
<dbReference type="InterPro" id="IPR014347">
    <property type="entry name" value="Tautomerase/MIF_sf"/>
</dbReference>
<dbReference type="RefSeq" id="WP_089419214.1">
    <property type="nucleotide sequence ID" value="NZ_CP022415.1"/>
</dbReference>
<keyword evidence="2" id="KW-1185">Reference proteome</keyword>
<dbReference type="KEGG" id="spse:SULPSESMR1_00273"/>
<organism evidence="1 2">
    <name type="scientific">Pseudosulfitobacter pseudonitzschiae</name>
    <dbReference type="NCBI Taxonomy" id="1402135"/>
    <lineage>
        <taxon>Bacteria</taxon>
        <taxon>Pseudomonadati</taxon>
        <taxon>Pseudomonadota</taxon>
        <taxon>Alphaproteobacteria</taxon>
        <taxon>Rhodobacterales</taxon>
        <taxon>Roseobacteraceae</taxon>
        <taxon>Pseudosulfitobacter</taxon>
    </lineage>
</organism>
<dbReference type="InterPro" id="IPR004220">
    <property type="entry name" value="5-COMe_2-OHmuconate_Isoase"/>
</dbReference>
<dbReference type="SUPFAM" id="SSF55331">
    <property type="entry name" value="Tautomerase/MIF"/>
    <property type="match status" value="1"/>
</dbReference>
<dbReference type="STRING" id="1402135.SAMN05444149_102282"/>